<dbReference type="GO" id="GO:0000166">
    <property type="term" value="F:nucleotide binding"/>
    <property type="evidence" value="ECO:0007669"/>
    <property type="project" value="InterPro"/>
</dbReference>
<dbReference type="SUPFAM" id="SSF55347">
    <property type="entry name" value="Glyceraldehyde-3-phosphate dehydrogenase-like, C-terminal domain"/>
    <property type="match status" value="1"/>
</dbReference>
<evidence type="ECO:0000313" key="4">
    <source>
        <dbReference type="Proteomes" id="UP000181901"/>
    </source>
</evidence>
<dbReference type="AlphaFoldDB" id="A0A1J5N1C5"/>
<dbReference type="InterPro" id="IPR055170">
    <property type="entry name" value="GFO_IDH_MocA-like_dom"/>
</dbReference>
<dbReference type="SUPFAM" id="SSF51735">
    <property type="entry name" value="NAD(P)-binding Rossmann-fold domains"/>
    <property type="match status" value="1"/>
</dbReference>
<dbReference type="PANTHER" id="PTHR43708">
    <property type="entry name" value="CONSERVED EXPRESSED OXIDOREDUCTASE (EUROFUNG)"/>
    <property type="match status" value="1"/>
</dbReference>
<keyword evidence="4" id="KW-1185">Reference proteome</keyword>
<evidence type="ECO:0000259" key="2">
    <source>
        <dbReference type="Pfam" id="PF22725"/>
    </source>
</evidence>
<evidence type="ECO:0000313" key="3">
    <source>
        <dbReference type="EMBL" id="OIQ49443.1"/>
    </source>
</evidence>
<comment type="caution">
    <text evidence="3">The sequence shown here is derived from an EMBL/GenBank/DDBJ whole genome shotgun (WGS) entry which is preliminary data.</text>
</comment>
<evidence type="ECO:0000259" key="1">
    <source>
        <dbReference type="Pfam" id="PF01408"/>
    </source>
</evidence>
<protein>
    <submittedName>
        <fullName evidence="3">Putative oxidoreductase YcjS</fullName>
        <ecNumber evidence="3">1.-.-.-</ecNumber>
    </submittedName>
</protein>
<reference evidence="3 4" key="1">
    <citation type="submission" date="2015-09" db="EMBL/GenBank/DDBJ databases">
        <title>Genome of Desulfovibrio dechloracetivorans BerOc1, a mercury methylating strain isolated from highly hydrocarbons and metals contaminated coastal sediments.</title>
        <authorList>
            <person name="Goni Urriza M."/>
            <person name="Gassie C."/>
            <person name="Bouchez O."/>
            <person name="Klopp C."/>
            <person name="Ranchou-Peyruse A."/>
            <person name="Remy G."/>
        </authorList>
    </citation>
    <scope>NUCLEOTIDE SEQUENCE [LARGE SCALE GENOMIC DNA]</scope>
    <source>
        <strain evidence="3 4">BerOc1</strain>
    </source>
</reference>
<dbReference type="Pfam" id="PF01408">
    <property type="entry name" value="GFO_IDH_MocA"/>
    <property type="match status" value="1"/>
</dbReference>
<feature type="domain" description="Gfo/Idh/MocA-like oxidoreductase N-terminal" evidence="1">
    <location>
        <begin position="2"/>
        <end position="129"/>
    </location>
</feature>
<dbReference type="Pfam" id="PF22725">
    <property type="entry name" value="GFO_IDH_MocA_C3"/>
    <property type="match status" value="1"/>
</dbReference>
<dbReference type="RefSeq" id="WP_084641193.1">
    <property type="nucleotide sequence ID" value="NZ_LKAQ01000004.1"/>
</dbReference>
<proteinExistence type="predicted"/>
<dbReference type="EMBL" id="LKAQ01000004">
    <property type="protein sequence ID" value="OIQ49443.1"/>
    <property type="molecule type" value="Genomic_DNA"/>
</dbReference>
<sequence length="373" mass="40428">MLRYAMIGGGPGAFVGQVHRRALALNGQARLVAGCFSRDLEKSRVLGAELGLDGDRVYATPEELARLEAGDIDFAVVVTSNEAHYPNVKACLRSGINVMCDKPFTHTPAQARELVDLARERRLVLGVTYTYAGYPMVRQMREMIARGDVGEIRFVNCEYPQGWLAEPVETTGHIQASWRADPERGGGTLSLGDVGSHIEYLVPHVTGLTLTRLAARLDSLVEGRVLDDNGTILTEYDTGARGLYWYSQAATGAVNGLRLRVFGDQGGLEWFQEDPDHLRYTPLNEPARIITRGAPDLLPGAMAYSHTPAGHPEGWLLAFANIYQSFCATLAMGAAVDFPTGEDGLRGVEFIEACLESSRNGTAWVEVGAMGGA</sequence>
<dbReference type="Proteomes" id="UP000181901">
    <property type="component" value="Unassembled WGS sequence"/>
</dbReference>
<dbReference type="PANTHER" id="PTHR43708:SF3">
    <property type="entry name" value="OXIDOREDUCTASE"/>
    <property type="match status" value="1"/>
</dbReference>
<gene>
    <name evidence="3" type="primary">ycjS</name>
    <name evidence="3" type="ORF">BerOc1_01368</name>
</gene>
<dbReference type="OrthoDB" id="9782091at2"/>
<dbReference type="EC" id="1.-.-.-" evidence="3"/>
<dbReference type="InterPro" id="IPR036291">
    <property type="entry name" value="NAD(P)-bd_dom_sf"/>
</dbReference>
<accession>A0A1J5N1C5</accession>
<dbReference type="InterPro" id="IPR000683">
    <property type="entry name" value="Gfo/Idh/MocA-like_OxRdtase_N"/>
</dbReference>
<dbReference type="Gene3D" id="3.40.50.720">
    <property type="entry name" value="NAD(P)-binding Rossmann-like Domain"/>
    <property type="match status" value="1"/>
</dbReference>
<dbReference type="Gene3D" id="3.30.360.10">
    <property type="entry name" value="Dihydrodipicolinate Reductase, domain 2"/>
    <property type="match status" value="1"/>
</dbReference>
<name>A0A1J5N1C5_9BACT</name>
<dbReference type="GO" id="GO:0016491">
    <property type="term" value="F:oxidoreductase activity"/>
    <property type="evidence" value="ECO:0007669"/>
    <property type="project" value="UniProtKB-KW"/>
</dbReference>
<organism evidence="3 4">
    <name type="scientific">Pseudodesulfovibrio hydrargyri</name>
    <dbReference type="NCBI Taxonomy" id="2125990"/>
    <lineage>
        <taxon>Bacteria</taxon>
        <taxon>Pseudomonadati</taxon>
        <taxon>Thermodesulfobacteriota</taxon>
        <taxon>Desulfovibrionia</taxon>
        <taxon>Desulfovibrionales</taxon>
        <taxon>Desulfovibrionaceae</taxon>
    </lineage>
</organism>
<feature type="domain" description="GFO/IDH/MocA-like oxidoreductase" evidence="2">
    <location>
        <begin position="137"/>
        <end position="269"/>
    </location>
</feature>
<keyword evidence="3" id="KW-0560">Oxidoreductase</keyword>
<dbReference type="InterPro" id="IPR051317">
    <property type="entry name" value="Gfo/Idh/MocA_oxidoreduct"/>
</dbReference>